<dbReference type="EMBL" id="CP116221">
    <property type="protein sequence ID" value="WCO03698.1"/>
    <property type="molecule type" value="Genomic_DNA"/>
</dbReference>
<dbReference type="SUPFAM" id="SSF51261">
    <property type="entry name" value="Duplicated hybrid motif"/>
    <property type="match status" value="1"/>
</dbReference>
<reference evidence="5 6" key="1">
    <citation type="submission" date="2023-01" db="EMBL/GenBank/DDBJ databases">
        <title>Psychroserpens ponticola sp. nov., isolated from seawater.</title>
        <authorList>
            <person name="Kristyanto S."/>
            <person name="Jung J."/>
            <person name="Kim J.M."/>
            <person name="Jeon C.O."/>
        </authorList>
    </citation>
    <scope>NUCLEOTIDE SEQUENCE [LARGE SCALE GENOMIC DNA]</scope>
    <source>
        <strain evidence="5 6">MSW6</strain>
    </source>
</reference>
<protein>
    <submittedName>
        <fullName evidence="5">Peptidoglycan DD-metalloendopeptidase family protein</fullName>
    </submittedName>
</protein>
<feature type="coiled-coil region" evidence="2">
    <location>
        <begin position="169"/>
        <end position="249"/>
    </location>
</feature>
<organism evidence="5 6">
    <name type="scientific">Psychroserpens ponticola</name>
    <dbReference type="NCBI Taxonomy" id="2932268"/>
    <lineage>
        <taxon>Bacteria</taxon>
        <taxon>Pseudomonadati</taxon>
        <taxon>Bacteroidota</taxon>
        <taxon>Flavobacteriia</taxon>
        <taxon>Flavobacteriales</taxon>
        <taxon>Flavobacteriaceae</taxon>
        <taxon>Psychroserpens</taxon>
    </lineage>
</organism>
<feature type="coiled-coil region" evidence="2">
    <location>
        <begin position="77"/>
        <end position="118"/>
    </location>
</feature>
<name>A0ABY7S2S7_9FLAO</name>
<evidence type="ECO:0000256" key="1">
    <source>
        <dbReference type="ARBA" id="ARBA00022729"/>
    </source>
</evidence>
<dbReference type="Proteomes" id="UP001202717">
    <property type="component" value="Chromosome"/>
</dbReference>
<dbReference type="CDD" id="cd12797">
    <property type="entry name" value="M23_peptidase"/>
    <property type="match status" value="1"/>
</dbReference>
<keyword evidence="1 3" id="KW-0732">Signal</keyword>
<keyword evidence="6" id="KW-1185">Reference proteome</keyword>
<proteinExistence type="predicted"/>
<evidence type="ECO:0000313" key="5">
    <source>
        <dbReference type="EMBL" id="WCO03698.1"/>
    </source>
</evidence>
<evidence type="ECO:0000313" key="6">
    <source>
        <dbReference type="Proteomes" id="UP001202717"/>
    </source>
</evidence>
<evidence type="ECO:0000256" key="2">
    <source>
        <dbReference type="SAM" id="Coils"/>
    </source>
</evidence>
<feature type="domain" description="M23ase beta-sheet core" evidence="4">
    <location>
        <begin position="309"/>
        <end position="401"/>
    </location>
</feature>
<dbReference type="InterPro" id="IPR016047">
    <property type="entry name" value="M23ase_b-sheet_dom"/>
</dbReference>
<evidence type="ECO:0000256" key="3">
    <source>
        <dbReference type="SAM" id="SignalP"/>
    </source>
</evidence>
<dbReference type="InterPro" id="IPR011055">
    <property type="entry name" value="Dup_hybrid_motif"/>
</dbReference>
<dbReference type="PANTHER" id="PTHR21666">
    <property type="entry name" value="PEPTIDASE-RELATED"/>
    <property type="match status" value="1"/>
</dbReference>
<dbReference type="Gene3D" id="2.70.70.10">
    <property type="entry name" value="Glucose Permease (Domain IIA)"/>
    <property type="match status" value="1"/>
</dbReference>
<evidence type="ECO:0000259" key="4">
    <source>
        <dbReference type="Pfam" id="PF01551"/>
    </source>
</evidence>
<keyword evidence="2" id="KW-0175">Coiled coil</keyword>
<feature type="signal peptide" evidence="3">
    <location>
        <begin position="1"/>
        <end position="23"/>
    </location>
</feature>
<feature type="coiled-coil region" evidence="2">
    <location>
        <begin position="21"/>
        <end position="48"/>
    </location>
</feature>
<accession>A0ABY7S2S7</accession>
<feature type="chain" id="PRO_5045229500" evidence="3">
    <location>
        <begin position="24"/>
        <end position="408"/>
    </location>
</feature>
<dbReference type="InterPro" id="IPR050570">
    <property type="entry name" value="Cell_wall_metabolism_enzyme"/>
</dbReference>
<dbReference type="PANTHER" id="PTHR21666:SF289">
    <property type="entry name" value="L-ALA--D-GLU ENDOPEPTIDASE"/>
    <property type="match status" value="1"/>
</dbReference>
<sequence>MRNKPTYIIVLLCFFLSITLANSQSNKQKELEAKRLKFKNELKQINALLFSDTKKEKSLVSLVEDLNYKVSVRRNLIKITNDQANLLTREINANQNEITSLRDQLKELKESYAAMVVKSYKSKSEQSRVMFLLSSDNFKQAYKRLQYIKQYANYQQEQGELIKGKTIKLQELNTNLLRQKKDKDKLVLENREVKKQLEIELKEQEELMVTIRKNMTTYASQAKKKQQEINKLDREIDRLIREAIAASNKKAGKNTSPTNKFILTPEDKVLAKGFENNKGKLPWPVEKGVVKLRYGKQPSPIDRTVTINSQGVKIATQKGTKVRAVFDGEVSQILVIPNANPVVMIRHGNYITVYKNMSKIYVKKGDKVTTKQEIGEVFTNKSNGETMLGFGVYKDSKTQNPAGWLFKM</sequence>
<dbReference type="Pfam" id="PF01551">
    <property type="entry name" value="Peptidase_M23"/>
    <property type="match status" value="1"/>
</dbReference>
<dbReference type="Gene3D" id="6.10.250.3150">
    <property type="match status" value="1"/>
</dbReference>
<gene>
    <name evidence="5" type="ORF">MUN68_016285</name>
</gene>